<keyword evidence="2" id="KW-0472">Membrane</keyword>
<keyword evidence="4" id="KW-1185">Reference proteome</keyword>
<proteinExistence type="predicted"/>
<keyword evidence="2" id="KW-0812">Transmembrane</keyword>
<feature type="region of interest" description="Disordered" evidence="1">
    <location>
        <begin position="72"/>
        <end position="126"/>
    </location>
</feature>
<dbReference type="EMBL" id="JADOTY010000001">
    <property type="protein sequence ID" value="MBG6105697.1"/>
    <property type="molecule type" value="Genomic_DNA"/>
</dbReference>
<name>A0ABS0KAM7_9ACTN</name>
<protein>
    <submittedName>
        <fullName evidence="3">Uncharacterized protein</fullName>
    </submittedName>
</protein>
<feature type="region of interest" description="Disordered" evidence="1">
    <location>
        <begin position="1"/>
        <end position="20"/>
    </location>
</feature>
<dbReference type="Proteomes" id="UP000631791">
    <property type="component" value="Unassembled WGS sequence"/>
</dbReference>
<feature type="transmembrane region" description="Helical" evidence="2">
    <location>
        <begin position="40"/>
        <end position="60"/>
    </location>
</feature>
<feature type="compositionally biased region" description="Basic and acidic residues" evidence="1">
    <location>
        <begin position="1"/>
        <end position="14"/>
    </location>
</feature>
<feature type="compositionally biased region" description="Gly residues" evidence="1">
    <location>
        <begin position="72"/>
        <end position="82"/>
    </location>
</feature>
<evidence type="ECO:0000313" key="3">
    <source>
        <dbReference type="EMBL" id="MBG6105697.1"/>
    </source>
</evidence>
<dbReference type="RefSeq" id="WP_196923963.1">
    <property type="nucleotide sequence ID" value="NZ_JADOTY010000001.1"/>
</dbReference>
<evidence type="ECO:0000313" key="4">
    <source>
        <dbReference type="Proteomes" id="UP000631791"/>
    </source>
</evidence>
<sequence length="296" mass="30714">MGDVRGRFRDDLARHPAPPLGDLVQQSVVQGRRLRRQRRLAQFGVGGSALAMLLVIGLAAGPLGVGADDAGQAGGPNVGSPGGVVDTATPSPAGSPDGAPGGLEGGTDEEQRRDSFRPGPPVSSTTVIDTLRIGAGPDGELLTTTPQGALELLTRLLPKGKTSGYASLESIGARPGMPYVQVYLDRGYGPGMVRLAIYRDDRGGDPVPGTVELTEMPDNCVQNKMVTVHHPGGLRVELMISTCLVWDAKGAVPTPPVLSVKEATEIAGNPTWGTELPAEYVVNGAKRFSTLARSNG</sequence>
<reference evidence="3 4" key="1">
    <citation type="submission" date="2020-11" db="EMBL/GenBank/DDBJ databases">
        <title>Sequencing the genomes of 1000 actinobacteria strains.</title>
        <authorList>
            <person name="Klenk H.-P."/>
        </authorList>
    </citation>
    <scope>NUCLEOTIDE SEQUENCE [LARGE SCALE GENOMIC DNA]</scope>
    <source>
        <strain evidence="3 4">DSM 101695</strain>
    </source>
</reference>
<keyword evidence="2" id="KW-1133">Transmembrane helix</keyword>
<organism evidence="3 4">
    <name type="scientific">Micromonospora vinacea</name>
    <dbReference type="NCBI Taxonomy" id="709878"/>
    <lineage>
        <taxon>Bacteria</taxon>
        <taxon>Bacillati</taxon>
        <taxon>Actinomycetota</taxon>
        <taxon>Actinomycetes</taxon>
        <taxon>Micromonosporales</taxon>
        <taxon>Micromonosporaceae</taxon>
        <taxon>Micromonospora</taxon>
    </lineage>
</organism>
<evidence type="ECO:0000256" key="2">
    <source>
        <dbReference type="SAM" id="Phobius"/>
    </source>
</evidence>
<accession>A0ABS0KAM7</accession>
<evidence type="ECO:0000256" key="1">
    <source>
        <dbReference type="SAM" id="MobiDB-lite"/>
    </source>
</evidence>
<gene>
    <name evidence="3" type="ORF">IW249_006111</name>
</gene>
<comment type="caution">
    <text evidence="3">The sequence shown here is derived from an EMBL/GenBank/DDBJ whole genome shotgun (WGS) entry which is preliminary data.</text>
</comment>